<dbReference type="PANTHER" id="PTHR42829">
    <property type="entry name" value="NADH-UBIQUINONE OXIDOREDUCTASE CHAIN 5"/>
    <property type="match status" value="1"/>
</dbReference>
<protein>
    <recommendedName>
        <fullName evidence="3 8">NADH-ubiquinone oxidoreductase chain 5</fullName>
        <ecNumber evidence="2 8">7.1.1.2</ecNumber>
    </recommendedName>
</protein>
<feature type="transmembrane region" description="Helical" evidence="8">
    <location>
        <begin position="268"/>
        <end position="288"/>
    </location>
</feature>
<keyword evidence="8" id="KW-0813">Transport</keyword>
<comment type="catalytic activity">
    <reaction evidence="7 8">
        <text>a ubiquinone + NADH + 5 H(+)(in) = a ubiquinol + NAD(+) + 4 H(+)(out)</text>
        <dbReference type="Rhea" id="RHEA:29091"/>
        <dbReference type="Rhea" id="RHEA-COMP:9565"/>
        <dbReference type="Rhea" id="RHEA-COMP:9566"/>
        <dbReference type="ChEBI" id="CHEBI:15378"/>
        <dbReference type="ChEBI" id="CHEBI:16389"/>
        <dbReference type="ChEBI" id="CHEBI:17976"/>
        <dbReference type="ChEBI" id="CHEBI:57540"/>
        <dbReference type="ChEBI" id="CHEBI:57945"/>
        <dbReference type="EC" id="7.1.1.2"/>
    </reaction>
</comment>
<comment type="similarity">
    <text evidence="8">Belongs to the complex I subunit 5 family.</text>
</comment>
<comment type="function">
    <text evidence="8">Core subunit of the mitochondrial membrane respiratory chain NADH dehydrogenase (Complex I) which catalyzes electron transfer from NADH through the respiratory chain, using ubiquinone as an electron acceptor. Essential for the catalytic activity and assembly of complex I.</text>
</comment>
<feature type="transmembrane region" description="Helical" evidence="8">
    <location>
        <begin position="211"/>
        <end position="229"/>
    </location>
</feature>
<evidence type="ECO:0000256" key="2">
    <source>
        <dbReference type="ARBA" id="ARBA00012944"/>
    </source>
</evidence>
<dbReference type="GO" id="GO:0015990">
    <property type="term" value="P:electron transport coupled proton transport"/>
    <property type="evidence" value="ECO:0007669"/>
    <property type="project" value="TreeGrafter"/>
</dbReference>
<dbReference type="PRINTS" id="PR01434">
    <property type="entry name" value="NADHDHGNASE5"/>
</dbReference>
<keyword evidence="8 11" id="KW-0496">Mitochondrion</keyword>
<gene>
    <name evidence="11" type="primary">NADH5</name>
</gene>
<feature type="transmembrane region" description="Helical" evidence="8">
    <location>
        <begin position="341"/>
        <end position="359"/>
    </location>
</feature>
<dbReference type="GO" id="GO:0042773">
    <property type="term" value="P:ATP synthesis coupled electron transport"/>
    <property type="evidence" value="ECO:0007669"/>
    <property type="project" value="InterPro"/>
</dbReference>
<dbReference type="PANTHER" id="PTHR42829:SF2">
    <property type="entry name" value="NADH-UBIQUINONE OXIDOREDUCTASE CHAIN 5"/>
    <property type="match status" value="1"/>
</dbReference>
<feature type="transmembrane region" description="Helical" evidence="8">
    <location>
        <begin position="72"/>
        <end position="90"/>
    </location>
</feature>
<reference evidence="11" key="1">
    <citation type="submission" date="2015-03" db="EMBL/GenBank/DDBJ databases">
        <title>Mitochondrial variation in chaetognaths.</title>
        <authorList>
            <person name="Marletaz F."/>
            <person name="Le Parco Y."/>
            <person name="Liu S."/>
            <person name="Peijnenburg K."/>
        </authorList>
    </citation>
    <scope>NUCLEOTIDE SEQUENCE</scope>
    <source>
        <strain evidence="11">SE-S3-62</strain>
    </source>
</reference>
<feature type="domain" description="NADH-Ubiquinone oxidoreductase (complex I) chain 5 N-terminal" evidence="10">
    <location>
        <begin position="31"/>
        <end position="72"/>
    </location>
</feature>
<accession>A0A141CLH3</accession>
<evidence type="ECO:0000256" key="4">
    <source>
        <dbReference type="ARBA" id="ARBA00022692"/>
    </source>
</evidence>
<feature type="transmembrane region" description="Helical" evidence="8">
    <location>
        <begin position="38"/>
        <end position="60"/>
    </location>
</feature>
<dbReference type="EC" id="7.1.1.2" evidence="2 8"/>
<organism evidence="11">
    <name type="scientific">Parasagitta elegans</name>
    <dbReference type="NCBI Taxonomy" id="1562708"/>
    <lineage>
        <taxon>Eukaryota</taxon>
        <taxon>Metazoa</taxon>
        <taxon>Spiralia</taxon>
        <taxon>Gnathifera</taxon>
        <taxon>Chaetognatha</taxon>
        <taxon>Sagittoidea</taxon>
        <taxon>Aphragmophora</taxon>
        <taxon>Ctenodontina</taxon>
        <taxon>Sagittidae</taxon>
        <taxon>Parasagitta</taxon>
    </lineage>
</organism>
<keyword evidence="6 8" id="KW-0472">Membrane</keyword>
<dbReference type="GO" id="GO:0016020">
    <property type="term" value="C:membrane"/>
    <property type="evidence" value="ECO:0007669"/>
    <property type="project" value="UniProtKB-SubCell"/>
</dbReference>
<dbReference type="Pfam" id="PF00361">
    <property type="entry name" value="Proton_antipo_M"/>
    <property type="match status" value="1"/>
</dbReference>
<geneLocation type="mitochondrion" evidence="11"/>
<feature type="transmembrane region" description="Helical" evidence="8">
    <location>
        <begin position="300"/>
        <end position="321"/>
    </location>
</feature>
<evidence type="ECO:0000256" key="5">
    <source>
        <dbReference type="ARBA" id="ARBA00022989"/>
    </source>
</evidence>
<evidence type="ECO:0000259" key="9">
    <source>
        <dbReference type="Pfam" id="PF00361"/>
    </source>
</evidence>
<feature type="transmembrane region" description="Helical" evidence="8">
    <location>
        <begin position="134"/>
        <end position="159"/>
    </location>
</feature>
<feature type="transmembrane region" description="Helical" evidence="8">
    <location>
        <begin position="96"/>
        <end position="113"/>
    </location>
</feature>
<evidence type="ECO:0000256" key="3">
    <source>
        <dbReference type="ARBA" id="ARBA00021096"/>
    </source>
</evidence>
<feature type="transmembrane region" description="Helical" evidence="8">
    <location>
        <begin position="393"/>
        <end position="415"/>
    </location>
</feature>
<keyword evidence="8" id="KW-0520">NAD</keyword>
<dbReference type="EMBL" id="KP899785">
    <property type="protein sequence ID" value="AKS04369.1"/>
    <property type="molecule type" value="Genomic_DNA"/>
</dbReference>
<keyword evidence="5 8" id="KW-1133">Transmembrane helix</keyword>
<evidence type="ECO:0000256" key="6">
    <source>
        <dbReference type="ARBA" id="ARBA00023136"/>
    </source>
</evidence>
<dbReference type="InterPro" id="IPR001516">
    <property type="entry name" value="Proton_antipo_N"/>
</dbReference>
<evidence type="ECO:0000313" key="11">
    <source>
        <dbReference type="EMBL" id="AKS04369.1"/>
    </source>
</evidence>
<evidence type="ECO:0000256" key="8">
    <source>
        <dbReference type="RuleBase" id="RU003404"/>
    </source>
</evidence>
<sequence>MVVMYLMTCLLWFVMAFDMSYGFLLQHLGVFSLGVLFDSYSCAFLLLLILISSCVLIWSYYYMDLEGTYRRFLSLVLAFLMSMLFLVLFSTLYGALIGWDGLGITSFLLVIYFKNRKTLGSGMLTALTNRLGDCFLLVLLALQFSHLLNSYVMTVLLLLTSMTKSAQFPFSSWLPAAMAAPTPVSALVHSSTLVTAGIYLLIRFNSLGTEWMLMVGSVTMTMAGLCACAEMDLKKIVALSTLSQLGVMMVALSVKLKELCFFHLTTHAMFKALLFMSVGIGIHSVYGSQDFRMFSAFSGVSALPTLSLAVANISLSGFPFMSGFYSKDAILESFYNSGESSMFQMFFLLGVGLTTVYSVKMTHLAFLSSAQGGAADLNGGGSGWVTKLPLSTLCFFSVGAGAVLSSSIIVVTPVVFSLDKLMPVICIVAGMFGGFAISGTKTGTLSTMWGLTPMAQNISQKGVSLSSVPDLDRGFYNWFMVGGVSQLVTSTFTDSRWVLLVGMFTCLIMIT</sequence>
<dbReference type="GO" id="GO:0003954">
    <property type="term" value="F:NADH dehydrogenase activity"/>
    <property type="evidence" value="ECO:0007669"/>
    <property type="project" value="TreeGrafter"/>
</dbReference>
<feature type="domain" description="NADH:quinone oxidoreductase/Mrp antiporter transmembrane" evidence="9">
    <location>
        <begin position="92"/>
        <end position="345"/>
    </location>
</feature>
<keyword evidence="8" id="KW-0830">Ubiquinone</keyword>
<feature type="transmembrane region" description="Helical" evidence="8">
    <location>
        <begin position="421"/>
        <end position="439"/>
    </location>
</feature>
<dbReference type="InterPro" id="IPR003945">
    <property type="entry name" value="NU5C-like"/>
</dbReference>
<keyword evidence="4 8" id="KW-0812">Transmembrane</keyword>
<proteinExistence type="inferred from homology"/>
<dbReference type="AlphaFoldDB" id="A0A141CLH3"/>
<name>A0A141CLH3_9BILA</name>
<evidence type="ECO:0000259" key="10">
    <source>
        <dbReference type="Pfam" id="PF00662"/>
    </source>
</evidence>
<feature type="transmembrane region" description="Helical" evidence="8">
    <location>
        <begin position="236"/>
        <end position="256"/>
    </location>
</feature>
<dbReference type="GO" id="GO:0008137">
    <property type="term" value="F:NADH dehydrogenase (ubiquinone) activity"/>
    <property type="evidence" value="ECO:0007669"/>
    <property type="project" value="UniProtKB-EC"/>
</dbReference>
<evidence type="ECO:0000256" key="7">
    <source>
        <dbReference type="ARBA" id="ARBA00049551"/>
    </source>
</evidence>
<dbReference type="InterPro" id="IPR001750">
    <property type="entry name" value="ND/Mrp_TM"/>
</dbReference>
<comment type="subcellular location">
    <subcellularLocation>
        <location evidence="1">Membrane</location>
        <topology evidence="1">Multi-pass membrane protein</topology>
    </subcellularLocation>
</comment>
<evidence type="ECO:0000256" key="1">
    <source>
        <dbReference type="ARBA" id="ARBA00004141"/>
    </source>
</evidence>
<dbReference type="Pfam" id="PF00662">
    <property type="entry name" value="Proton_antipo_N"/>
    <property type="match status" value="1"/>
</dbReference>